<protein>
    <submittedName>
        <fullName evidence="2">Uncharacterized protein</fullName>
    </submittedName>
</protein>
<accession>A0A915JJK8</accession>
<organism evidence="1 2">
    <name type="scientific">Romanomermis culicivorax</name>
    <name type="common">Nematode worm</name>
    <dbReference type="NCBI Taxonomy" id="13658"/>
    <lineage>
        <taxon>Eukaryota</taxon>
        <taxon>Metazoa</taxon>
        <taxon>Ecdysozoa</taxon>
        <taxon>Nematoda</taxon>
        <taxon>Enoplea</taxon>
        <taxon>Dorylaimia</taxon>
        <taxon>Mermithida</taxon>
        <taxon>Mermithoidea</taxon>
        <taxon>Mermithidae</taxon>
        <taxon>Romanomermis</taxon>
    </lineage>
</organism>
<evidence type="ECO:0000313" key="1">
    <source>
        <dbReference type="Proteomes" id="UP000887565"/>
    </source>
</evidence>
<dbReference type="WBParaSite" id="nRc.2.0.1.t26359-RA">
    <property type="protein sequence ID" value="nRc.2.0.1.t26359-RA"/>
    <property type="gene ID" value="nRc.2.0.1.g26359"/>
</dbReference>
<evidence type="ECO:0000313" key="2">
    <source>
        <dbReference type="WBParaSite" id="nRc.2.0.1.t26359-RA"/>
    </source>
</evidence>
<proteinExistence type="predicted"/>
<sequence length="144" mass="16166">MIQGLDLTHPCTAFIVQDDISGVIPNLRIERRGIPGGKSTVDVHNLSQYNSIWHMVDGIQNEDMLNVSGRKNYTLHQATLILEATTLVDNGLGYKIIFMVNEKLYDKPTGLDNDARASKGTFLDSQQSTMEPRNRMKFGEMLII</sequence>
<dbReference type="Proteomes" id="UP000887565">
    <property type="component" value="Unplaced"/>
</dbReference>
<reference evidence="2" key="1">
    <citation type="submission" date="2022-11" db="UniProtKB">
        <authorList>
            <consortium name="WormBaseParasite"/>
        </authorList>
    </citation>
    <scope>IDENTIFICATION</scope>
</reference>
<keyword evidence="1" id="KW-1185">Reference proteome</keyword>
<name>A0A915JJK8_ROMCU</name>
<dbReference type="AlphaFoldDB" id="A0A915JJK8"/>